<dbReference type="Proteomes" id="UP000010087">
    <property type="component" value="Chromosome 2"/>
</dbReference>
<dbReference type="RefSeq" id="WP_004553482.1">
    <property type="nucleotide sequence ID" value="NC_017832.1"/>
</dbReference>
<keyword evidence="9 12" id="KW-1133">Transmembrane helix</keyword>
<keyword evidence="10 12" id="KW-0408">Iron</keyword>
<keyword evidence="3 12" id="KW-0813">Transport</keyword>
<evidence type="ECO:0000256" key="3">
    <source>
        <dbReference type="ARBA" id="ARBA00022448"/>
    </source>
</evidence>
<feature type="transmembrane region" description="Helical" evidence="12">
    <location>
        <begin position="56"/>
        <end position="77"/>
    </location>
</feature>
<evidence type="ECO:0000256" key="10">
    <source>
        <dbReference type="ARBA" id="ARBA00023004"/>
    </source>
</evidence>
<proteinExistence type="inferred from homology"/>
<evidence type="ECO:0000256" key="2">
    <source>
        <dbReference type="ARBA" id="ARBA00009819"/>
    </source>
</evidence>
<feature type="transmembrane region" description="Helical" evidence="12">
    <location>
        <begin position="317"/>
        <end position="343"/>
    </location>
</feature>
<evidence type="ECO:0000256" key="8">
    <source>
        <dbReference type="ARBA" id="ARBA00022982"/>
    </source>
</evidence>
<dbReference type="GO" id="GO:0070069">
    <property type="term" value="C:cytochrome complex"/>
    <property type="evidence" value="ECO:0007669"/>
    <property type="project" value="UniProtKB-UniRule"/>
</dbReference>
<feature type="transmembrane region" description="Helical" evidence="12">
    <location>
        <begin position="12"/>
        <end position="35"/>
    </location>
</feature>
<evidence type="ECO:0000256" key="13">
    <source>
        <dbReference type="SAM" id="MobiDB-lite"/>
    </source>
</evidence>
<feature type="region of interest" description="Disordered" evidence="13">
    <location>
        <begin position="451"/>
        <end position="481"/>
    </location>
</feature>
<evidence type="ECO:0000256" key="5">
    <source>
        <dbReference type="ARBA" id="ARBA00022617"/>
    </source>
</evidence>
<keyword evidence="8 12" id="KW-0249">Electron transport</keyword>
<evidence type="ECO:0000256" key="6">
    <source>
        <dbReference type="ARBA" id="ARBA00022692"/>
    </source>
</evidence>
<keyword evidence="6 12" id="KW-0812">Transmembrane</keyword>
<dbReference type="AlphaFoldDB" id="A0A0H3HVC1"/>
<dbReference type="PANTHER" id="PTHR30365:SF14">
    <property type="entry name" value="CYTOCHROME BD MENAQUINOL OXIDASE SUBUNIT I-RELATED"/>
    <property type="match status" value="1"/>
</dbReference>
<protein>
    <submittedName>
        <fullName evidence="14">Ubiquinol oxidase subunit I, cyanide insensitive</fullName>
    </submittedName>
</protein>
<evidence type="ECO:0000256" key="7">
    <source>
        <dbReference type="ARBA" id="ARBA00022723"/>
    </source>
</evidence>
<evidence type="ECO:0000256" key="9">
    <source>
        <dbReference type="ARBA" id="ARBA00022989"/>
    </source>
</evidence>
<dbReference type="Pfam" id="PF01654">
    <property type="entry name" value="Cyt_bd_oxida_I"/>
    <property type="match status" value="1"/>
</dbReference>
<dbReference type="GO" id="GO:0009055">
    <property type="term" value="F:electron transfer activity"/>
    <property type="evidence" value="ECO:0007669"/>
    <property type="project" value="UniProtKB-UniRule"/>
</dbReference>
<gene>
    <name evidence="14" type="ordered locus">BP1026B_II1467</name>
</gene>
<evidence type="ECO:0000256" key="12">
    <source>
        <dbReference type="PIRNR" id="PIRNR006446"/>
    </source>
</evidence>
<keyword evidence="11 12" id="KW-0472">Membrane</keyword>
<dbReference type="PANTHER" id="PTHR30365">
    <property type="entry name" value="CYTOCHROME D UBIQUINOL OXIDASE"/>
    <property type="match status" value="1"/>
</dbReference>
<keyword evidence="4 12" id="KW-1003">Cell membrane</keyword>
<evidence type="ECO:0000313" key="15">
    <source>
        <dbReference type="Proteomes" id="UP000010087"/>
    </source>
</evidence>
<name>A0A0H3HVC1_BURP2</name>
<dbReference type="InterPro" id="IPR002585">
    <property type="entry name" value="Cyt-d_ubiquinol_oxidase_su_1"/>
</dbReference>
<dbReference type="GO" id="GO:0020037">
    <property type="term" value="F:heme binding"/>
    <property type="evidence" value="ECO:0007669"/>
    <property type="project" value="TreeGrafter"/>
</dbReference>
<feature type="transmembrane region" description="Helical" evidence="12">
    <location>
        <begin position="184"/>
        <end position="208"/>
    </location>
</feature>
<feature type="transmembrane region" description="Helical" evidence="12">
    <location>
        <begin position="126"/>
        <end position="148"/>
    </location>
</feature>
<dbReference type="GO" id="GO:0016682">
    <property type="term" value="F:oxidoreductase activity, acting on diphenols and related substances as donors, oxygen as acceptor"/>
    <property type="evidence" value="ECO:0007669"/>
    <property type="project" value="TreeGrafter"/>
</dbReference>
<dbReference type="EMBL" id="CP002834">
    <property type="protein sequence ID" value="AFI69708.1"/>
    <property type="molecule type" value="Genomic_DNA"/>
</dbReference>
<feature type="transmembrane region" description="Helical" evidence="12">
    <location>
        <begin position="355"/>
        <end position="375"/>
    </location>
</feature>
<comment type="similarity">
    <text evidence="2 12">Belongs to the cytochrome ubiquinol oxidase subunit 1 family.</text>
</comment>
<keyword evidence="5 12" id="KW-0349">Heme</keyword>
<accession>A0A0H3HVC1</accession>
<keyword evidence="7 12" id="KW-0479">Metal-binding</keyword>
<feature type="transmembrane region" description="Helical" evidence="12">
    <location>
        <begin position="406"/>
        <end position="429"/>
    </location>
</feature>
<sequence length="481" mass="51581">MMEIDALLLSRLQFAWVIALHILLPALTVGLACYVATLEALAWATGRDVYRRLSAFWLRIFAVSFGMGVVSGIVMPFQFGTNWSRFVAATSNVIGGFMAYEVLTAFFLESAFLGVLLFGRRRVPQWAHALAAALVALGTLLSSFWILAVNSWMQTPSGYRFVDGRFYPESIVAVLLSPSFPYRLAHTVVAFVVTTAFVVLGTGAHYLLSARAQAESRVMVKMALGFLAIALPVQIALGDAHGLNTLAHQPVKLAAMEGLWDTGRGVRATLFAIPDGARETNRFELAIPTLGSLYLTHDPNGLVRGLKDWPRDERPPVAVVFFAFRLMVGLGLVMLAIVIRGLTLWRGGRLYVRRGWLATCRAATPIGFVAVLAGWTTTEAGRQPWTVYGLMRTADSVTPSLTTTDVALSLAAYVLCYLAMFGAGFVLLLRLVRLGPPAASAASSACAAGPDAAAVPGRRSARPLSAVSGGAAGITEQNDAA</sequence>
<dbReference type="PIRSF" id="PIRSF006446">
    <property type="entry name" value="Cyt_quinol_oxidase_1"/>
    <property type="match status" value="1"/>
</dbReference>
<feature type="transmembrane region" description="Helical" evidence="12">
    <location>
        <begin position="220"/>
        <end position="237"/>
    </location>
</feature>
<dbReference type="GO" id="GO:0019646">
    <property type="term" value="P:aerobic electron transport chain"/>
    <property type="evidence" value="ECO:0007669"/>
    <property type="project" value="InterPro"/>
</dbReference>
<dbReference type="KEGG" id="bpz:BP1026B_II1467"/>
<organism evidence="14 15">
    <name type="scientific">Burkholderia pseudomallei (strain 1026b)</name>
    <dbReference type="NCBI Taxonomy" id="884204"/>
    <lineage>
        <taxon>Bacteria</taxon>
        <taxon>Pseudomonadati</taxon>
        <taxon>Pseudomonadota</taxon>
        <taxon>Betaproteobacteria</taxon>
        <taxon>Burkholderiales</taxon>
        <taxon>Burkholderiaceae</taxon>
        <taxon>Burkholderia</taxon>
        <taxon>pseudomallei group</taxon>
    </lineage>
</organism>
<comment type="subcellular location">
    <subcellularLocation>
        <location evidence="12">Cell inner membrane</location>
    </subcellularLocation>
    <subcellularLocation>
        <location evidence="1">Cell membrane</location>
        <topology evidence="1">Multi-pass membrane protein</topology>
    </subcellularLocation>
</comment>
<reference evidence="14 15" key="1">
    <citation type="journal article" date="2012" name="PLoS ONE">
        <title>Evolution of Burkholderia pseudomallei in recurrent melioidosis.</title>
        <authorList>
            <person name="Hayden H.S."/>
            <person name="Lim R."/>
            <person name="Brittnacher M.J."/>
            <person name="Sims E.H."/>
            <person name="Ramage E.R."/>
            <person name="Fong C."/>
            <person name="Wu Z."/>
            <person name="Crist E."/>
            <person name="Chang J."/>
            <person name="Zhou Y."/>
            <person name="Radey M."/>
            <person name="Rohmer L."/>
            <person name="Haugen E."/>
            <person name="Gillett W."/>
            <person name="Wuthiekanun V."/>
            <person name="Peacock S.J."/>
            <person name="Kaul R."/>
            <person name="Miller S.I."/>
            <person name="Manoil C."/>
            <person name="Jacobs M.A."/>
        </authorList>
    </citation>
    <scope>NUCLEOTIDE SEQUENCE [LARGE SCALE GENOMIC DNA]</scope>
    <source>
        <strain evidence="14 15">1026b</strain>
    </source>
</reference>
<evidence type="ECO:0000313" key="14">
    <source>
        <dbReference type="EMBL" id="AFI69708.1"/>
    </source>
</evidence>
<feature type="transmembrane region" description="Helical" evidence="12">
    <location>
        <begin position="97"/>
        <end position="119"/>
    </location>
</feature>
<dbReference type="GO" id="GO:0005886">
    <property type="term" value="C:plasma membrane"/>
    <property type="evidence" value="ECO:0007669"/>
    <property type="project" value="UniProtKB-SubCell"/>
</dbReference>
<evidence type="ECO:0000256" key="1">
    <source>
        <dbReference type="ARBA" id="ARBA00004651"/>
    </source>
</evidence>
<evidence type="ECO:0000256" key="11">
    <source>
        <dbReference type="ARBA" id="ARBA00023136"/>
    </source>
</evidence>
<dbReference type="PATRIC" id="fig|884204.3.peg.5825"/>
<dbReference type="GO" id="GO:0046872">
    <property type="term" value="F:metal ion binding"/>
    <property type="evidence" value="ECO:0007669"/>
    <property type="project" value="UniProtKB-UniRule"/>
</dbReference>
<evidence type="ECO:0000256" key="4">
    <source>
        <dbReference type="ARBA" id="ARBA00022475"/>
    </source>
</evidence>